<dbReference type="EMBL" id="MUNK01000038">
    <property type="protein sequence ID" value="OTA35896.1"/>
    <property type="molecule type" value="Genomic_DNA"/>
</dbReference>
<dbReference type="VEuPathDB" id="FungiDB:BTJ68_04159"/>
<gene>
    <name evidence="1" type="ORF">BTJ68_04159</name>
</gene>
<accession>A0A1Z5TIP2</accession>
<proteinExistence type="predicted"/>
<sequence>MRPHQDGLRRILLLSRPDAETLRQRGDLGDGEDGGRVYSLLRRARAGGSKDEEKCNAKSQQALILQAGVWRPGNLTAIDDS</sequence>
<evidence type="ECO:0000313" key="2">
    <source>
        <dbReference type="Proteomes" id="UP000194280"/>
    </source>
</evidence>
<protein>
    <submittedName>
        <fullName evidence="1">Uncharacterized protein</fullName>
    </submittedName>
</protein>
<organism evidence="1 2">
    <name type="scientific">Hortaea werneckii EXF-2000</name>
    <dbReference type="NCBI Taxonomy" id="1157616"/>
    <lineage>
        <taxon>Eukaryota</taxon>
        <taxon>Fungi</taxon>
        <taxon>Dikarya</taxon>
        <taxon>Ascomycota</taxon>
        <taxon>Pezizomycotina</taxon>
        <taxon>Dothideomycetes</taxon>
        <taxon>Dothideomycetidae</taxon>
        <taxon>Mycosphaerellales</taxon>
        <taxon>Teratosphaeriaceae</taxon>
        <taxon>Hortaea</taxon>
    </lineage>
</organism>
<evidence type="ECO:0000313" key="1">
    <source>
        <dbReference type="EMBL" id="OTA35896.1"/>
    </source>
</evidence>
<name>A0A1Z5TIP2_HORWE</name>
<dbReference type="AlphaFoldDB" id="A0A1Z5TIP2"/>
<comment type="caution">
    <text evidence="1">The sequence shown here is derived from an EMBL/GenBank/DDBJ whole genome shotgun (WGS) entry which is preliminary data.</text>
</comment>
<reference evidence="1 2" key="1">
    <citation type="submission" date="2017-01" db="EMBL/GenBank/DDBJ databases">
        <title>The recent genome duplication of the halophilic yeast Hortaea werneckii: insights from long-read sequencing.</title>
        <authorList>
            <person name="Sinha S."/>
            <person name="Flibotte S."/>
            <person name="Neira M."/>
            <person name="Lenassi M."/>
            <person name="Gostincar C."/>
            <person name="Stajich J.E."/>
            <person name="Nislow C.E."/>
        </authorList>
    </citation>
    <scope>NUCLEOTIDE SEQUENCE [LARGE SCALE GENOMIC DNA]</scope>
    <source>
        <strain evidence="1 2">EXF-2000</strain>
    </source>
</reference>
<keyword evidence="2" id="KW-1185">Reference proteome</keyword>
<dbReference type="InParanoid" id="A0A1Z5TIP2"/>
<dbReference type="Proteomes" id="UP000194280">
    <property type="component" value="Unassembled WGS sequence"/>
</dbReference>